<dbReference type="RefSeq" id="WP_386127314.1">
    <property type="nucleotide sequence ID" value="NZ_JBHTJL010000003.1"/>
</dbReference>
<feature type="signal peptide" evidence="1">
    <location>
        <begin position="1"/>
        <end position="18"/>
    </location>
</feature>
<gene>
    <name evidence="2" type="ORF">ACFQ1Q_01670</name>
</gene>
<accession>A0ABW3N2K1</accession>
<protein>
    <recommendedName>
        <fullName evidence="4">DUF4394 domain-containing protein</fullName>
    </recommendedName>
</protein>
<evidence type="ECO:0000313" key="3">
    <source>
        <dbReference type="Proteomes" id="UP001597013"/>
    </source>
</evidence>
<feature type="chain" id="PRO_5047541185" description="DUF4394 domain-containing protein" evidence="1">
    <location>
        <begin position="19"/>
        <end position="340"/>
    </location>
</feature>
<dbReference type="PROSITE" id="PS51257">
    <property type="entry name" value="PROKAR_LIPOPROTEIN"/>
    <property type="match status" value="1"/>
</dbReference>
<comment type="caution">
    <text evidence="2">The sequence shown here is derived from an EMBL/GenBank/DDBJ whole genome shotgun (WGS) entry which is preliminary data.</text>
</comment>
<reference evidence="3" key="1">
    <citation type="journal article" date="2019" name="Int. J. Syst. Evol. Microbiol.">
        <title>The Global Catalogue of Microorganisms (GCM) 10K type strain sequencing project: providing services to taxonomists for standard genome sequencing and annotation.</title>
        <authorList>
            <consortium name="The Broad Institute Genomics Platform"/>
            <consortium name="The Broad Institute Genome Sequencing Center for Infectious Disease"/>
            <person name="Wu L."/>
            <person name="Ma J."/>
        </authorList>
    </citation>
    <scope>NUCLEOTIDE SEQUENCE [LARGE SCALE GENOMIC DNA]</scope>
    <source>
        <strain evidence="3">CCUG 62215</strain>
    </source>
</reference>
<dbReference type="EMBL" id="JBHTJL010000003">
    <property type="protein sequence ID" value="MFD1061938.1"/>
    <property type="molecule type" value="Genomic_DNA"/>
</dbReference>
<dbReference type="Proteomes" id="UP001597013">
    <property type="component" value="Unassembled WGS sequence"/>
</dbReference>
<keyword evidence="1" id="KW-0732">Signal</keyword>
<name>A0ABW3N2K1_9FLAO</name>
<evidence type="ECO:0008006" key="4">
    <source>
        <dbReference type="Google" id="ProtNLM"/>
    </source>
</evidence>
<evidence type="ECO:0000313" key="2">
    <source>
        <dbReference type="EMBL" id="MFD1061938.1"/>
    </source>
</evidence>
<sequence length="340" mass="37913">MKTTKYIFAIIISIVLLACDSDDGINTNNNQSDGLLVITSDVTQTPSVTFSLDSISKPISSPVVFNTIRTDVQQNFFGVSTKPLNYDAYDSNSNTYFIEFPREQRIYKYDLNAQSRQEFVISGFYSAPIFDNGNLYAITVDNFGSGNNPVNYSIDTINQADGSLSINTSSSFPLLSRFDWNYMSSASNRTGTLYFLSGTNLVSYTINSNTTAHTELSPNFNATTSFEEFYGLEYRRNGNLLAIREQNGVNGVRLELVQLDINNLTSAPLVLYDFISNNNSIDKERYSTTYDAFDDTYCITTSDTSNPNVSFFKEIDLANSTTSSQSIPFYLIGLTSKNNN</sequence>
<evidence type="ECO:0000256" key="1">
    <source>
        <dbReference type="SAM" id="SignalP"/>
    </source>
</evidence>
<proteinExistence type="predicted"/>
<keyword evidence="3" id="KW-1185">Reference proteome</keyword>
<organism evidence="2 3">
    <name type="scientific">Winogradskyella litorisediminis</name>
    <dbReference type="NCBI Taxonomy" id="1156618"/>
    <lineage>
        <taxon>Bacteria</taxon>
        <taxon>Pseudomonadati</taxon>
        <taxon>Bacteroidota</taxon>
        <taxon>Flavobacteriia</taxon>
        <taxon>Flavobacteriales</taxon>
        <taxon>Flavobacteriaceae</taxon>
        <taxon>Winogradskyella</taxon>
    </lineage>
</organism>